<evidence type="ECO:0000256" key="3">
    <source>
        <dbReference type="ARBA" id="ARBA00022989"/>
    </source>
</evidence>
<keyword evidence="4 5" id="KW-0472">Membrane</keyword>
<name>A0A559MBW4_9HELO</name>
<keyword evidence="2 5" id="KW-0812">Transmembrane</keyword>
<comment type="caution">
    <text evidence="8">The sequence shown here is derived from an EMBL/GenBank/DDBJ whole genome shotgun (WGS) entry which is preliminary data.</text>
</comment>
<feature type="transmembrane region" description="Helical" evidence="5">
    <location>
        <begin position="152"/>
        <end position="172"/>
    </location>
</feature>
<dbReference type="UniPathway" id="UPA00378"/>
<protein>
    <recommendedName>
        <fullName evidence="5">Polyprenal reductase</fullName>
        <ecNumber evidence="5">1.3.1.94</ecNumber>
    </recommendedName>
</protein>
<dbReference type="GO" id="GO:0006488">
    <property type="term" value="P:dolichol-linked oligosaccharide biosynthetic process"/>
    <property type="evidence" value="ECO:0007669"/>
    <property type="project" value="UniProtKB-UniRule"/>
</dbReference>
<dbReference type="GO" id="GO:0005789">
    <property type="term" value="C:endoplasmic reticulum membrane"/>
    <property type="evidence" value="ECO:0007669"/>
    <property type="project" value="UniProtKB-SubCell"/>
</dbReference>
<dbReference type="GO" id="GO:0003865">
    <property type="term" value="F:3-oxo-5-alpha-steroid 4-dehydrogenase activity"/>
    <property type="evidence" value="ECO:0007669"/>
    <property type="project" value="TreeGrafter"/>
</dbReference>
<dbReference type="GO" id="GO:0160198">
    <property type="term" value="F:polyprenal reductase activity"/>
    <property type="evidence" value="ECO:0007669"/>
    <property type="project" value="UniProtKB-EC"/>
</dbReference>
<evidence type="ECO:0000259" key="7">
    <source>
        <dbReference type="Pfam" id="PF02544"/>
    </source>
</evidence>
<evidence type="ECO:0000256" key="5">
    <source>
        <dbReference type="RuleBase" id="RU367081"/>
    </source>
</evidence>
<dbReference type="PROSITE" id="PS50244">
    <property type="entry name" value="S5A_REDUCTASE"/>
    <property type="match status" value="1"/>
</dbReference>
<dbReference type="Pfam" id="PF02544">
    <property type="entry name" value="Steroid_dh"/>
    <property type="match status" value="1"/>
</dbReference>
<feature type="domain" description="3-oxo-5-alpha-steroid 4-dehydrogenase C-terminal" evidence="7">
    <location>
        <begin position="195"/>
        <end position="306"/>
    </location>
</feature>
<evidence type="ECO:0000313" key="9">
    <source>
        <dbReference type="Proteomes" id="UP000315522"/>
    </source>
</evidence>
<evidence type="ECO:0000256" key="1">
    <source>
        <dbReference type="ARBA" id="ARBA00004127"/>
    </source>
</evidence>
<evidence type="ECO:0000256" key="2">
    <source>
        <dbReference type="ARBA" id="ARBA00022692"/>
    </source>
</evidence>
<accession>A0A559MBW4</accession>
<comment type="catalytic activity">
    <reaction evidence="5">
        <text>a di-trans,poly-cis-dolichal + NADP(+) = a di-trans,poly-cis-polyprenal + NADPH + H(+)</text>
        <dbReference type="Rhea" id="RHEA:80727"/>
        <dbReference type="Rhea" id="RHEA-COMP:19536"/>
        <dbReference type="Rhea" id="RHEA-COMP:19537"/>
        <dbReference type="ChEBI" id="CHEBI:15378"/>
        <dbReference type="ChEBI" id="CHEBI:57783"/>
        <dbReference type="ChEBI" id="CHEBI:58349"/>
        <dbReference type="ChEBI" id="CHEBI:231623"/>
        <dbReference type="ChEBI" id="CHEBI:231637"/>
        <dbReference type="EC" id="1.3.1.94"/>
    </reaction>
    <physiologicalReaction direction="right-to-left" evidence="5">
        <dbReference type="Rhea" id="RHEA:80729"/>
    </physiologicalReaction>
</comment>
<comment type="caution">
    <text evidence="5">Lacks conserved residue(s) required for the propagation of feature annotation.</text>
</comment>
<dbReference type="PANTHER" id="PTHR14624">
    <property type="entry name" value="DFG10 PROTEIN"/>
    <property type="match status" value="1"/>
</dbReference>
<evidence type="ECO:0000256" key="4">
    <source>
        <dbReference type="ARBA" id="ARBA00023136"/>
    </source>
</evidence>
<dbReference type="InterPro" id="IPR039698">
    <property type="entry name" value="Dfg10/SRD5A3"/>
</dbReference>
<keyword evidence="5" id="KW-0521">NADP</keyword>
<dbReference type="AlphaFoldDB" id="A0A559MBW4"/>
<keyword evidence="3 5" id="KW-1133">Transmembrane helix</keyword>
<comment type="function">
    <text evidence="5">Plays a key role in early steps of protein N-linked glycosylation by being involved in the conversion of polyprenol into dolichol. Acts as a polyprenal reductase that mediates the reduction of polyprenal into dolichal in a NADP-dependent mechanism. Dolichols are required for the synthesis of dolichol-linked monosaccharides and the oligosaccharide precursor used for N-glycosylation.</text>
</comment>
<keyword evidence="5" id="KW-0256">Endoplasmic reticulum</keyword>
<keyword evidence="9" id="KW-1185">Reference proteome</keyword>
<gene>
    <name evidence="8" type="ORF">LAWI1_G002790</name>
</gene>
<comment type="similarity">
    <text evidence="5">Belongs to the steroid 5-alpha reductase family. Polyprenal reductase subfamily.</text>
</comment>
<dbReference type="GO" id="GO:0102389">
    <property type="term" value="F:polyprenol reductase activity"/>
    <property type="evidence" value="ECO:0007669"/>
    <property type="project" value="UniProtKB-UniRule"/>
</dbReference>
<dbReference type="Proteomes" id="UP000315522">
    <property type="component" value="Unassembled WGS sequence"/>
</dbReference>
<keyword evidence="5" id="KW-0560">Oxidoreductase</keyword>
<feature type="compositionally biased region" description="Polar residues" evidence="6">
    <location>
        <begin position="45"/>
        <end position="57"/>
    </location>
</feature>
<dbReference type="EMBL" id="QGML01000854">
    <property type="protein sequence ID" value="TVY90455.1"/>
    <property type="molecule type" value="Genomic_DNA"/>
</dbReference>
<dbReference type="PANTHER" id="PTHR14624:SF0">
    <property type="entry name" value="POLYPRENOL REDUCTASE"/>
    <property type="match status" value="1"/>
</dbReference>
<comment type="pathway">
    <text evidence="5">Protein modification; protein glycosylation.</text>
</comment>
<dbReference type="EC" id="1.3.1.94" evidence="5"/>
<organism evidence="8 9">
    <name type="scientific">Lachnellula willkommii</name>
    <dbReference type="NCBI Taxonomy" id="215461"/>
    <lineage>
        <taxon>Eukaryota</taxon>
        <taxon>Fungi</taxon>
        <taxon>Dikarya</taxon>
        <taxon>Ascomycota</taxon>
        <taxon>Pezizomycotina</taxon>
        <taxon>Leotiomycetes</taxon>
        <taxon>Helotiales</taxon>
        <taxon>Lachnaceae</taxon>
        <taxon>Lachnellula</taxon>
    </lineage>
</organism>
<sequence length="306" mass="33518">MDPATLCKAFFAVGTAVDLGGILLPSFRDNIMNYGSRGSKDSDSEPSNLKKPSNPSNQSTLTKIMEKLALYQVPHPWFTHFYLVSVASSAFWGYQIFTGGRIVKVLAARAAGEGGMTANQVVLAWALMGVQGGRRVHESLTLTKASKSKMWVGLWLIGIAYYIFMGISVWVEGGAVLSDPRPITSLLEFSKPSLKTAVGVPLFIFASALQNDCHKHLASLKKYSLPQRGLFKQIVCPHYMAECLIYVALAIISAPPGQALNRTVLAGLGFVVTNLGVTADSTKKWYVEKFGAENVEDRWRMIPYVY</sequence>
<comment type="subcellular location">
    <subcellularLocation>
        <location evidence="1">Endomembrane system</location>
        <topology evidence="1">Multi-pass membrane protein</topology>
    </subcellularLocation>
    <subcellularLocation>
        <location evidence="5">Endoplasmic reticulum membrane</location>
    </subcellularLocation>
</comment>
<evidence type="ECO:0000313" key="8">
    <source>
        <dbReference type="EMBL" id="TVY90455.1"/>
    </source>
</evidence>
<dbReference type="GO" id="GO:0016095">
    <property type="term" value="P:polyprenol catabolic process"/>
    <property type="evidence" value="ECO:0007669"/>
    <property type="project" value="UniProtKB-UniRule"/>
</dbReference>
<evidence type="ECO:0000256" key="6">
    <source>
        <dbReference type="SAM" id="MobiDB-lite"/>
    </source>
</evidence>
<dbReference type="InterPro" id="IPR001104">
    <property type="entry name" value="3-oxo-5_a-steroid_4-DH_C"/>
</dbReference>
<feature type="region of interest" description="Disordered" evidence="6">
    <location>
        <begin position="35"/>
        <end position="57"/>
    </location>
</feature>
<proteinExistence type="inferred from homology"/>
<reference evidence="8 9" key="1">
    <citation type="submission" date="2018-05" db="EMBL/GenBank/DDBJ databases">
        <title>Genome sequencing and assembly of the regulated plant pathogen Lachnellula willkommii and related sister species for the development of diagnostic species identification markers.</title>
        <authorList>
            <person name="Giroux E."/>
            <person name="Bilodeau G."/>
        </authorList>
    </citation>
    <scope>NUCLEOTIDE SEQUENCE [LARGE SCALE GENOMIC DNA]</scope>
    <source>
        <strain evidence="8 9">CBS 172.35</strain>
    </source>
</reference>